<feature type="region of interest" description="Disordered" evidence="1">
    <location>
        <begin position="33"/>
        <end position="91"/>
    </location>
</feature>
<dbReference type="AlphaFoldDB" id="A0A4Y2WJH0"/>
<evidence type="ECO:0000256" key="1">
    <source>
        <dbReference type="SAM" id="MobiDB-lite"/>
    </source>
</evidence>
<proteinExistence type="predicted"/>
<organism evidence="2 3">
    <name type="scientific">Araneus ventricosus</name>
    <name type="common">Orbweaver spider</name>
    <name type="synonym">Epeira ventricosa</name>
    <dbReference type="NCBI Taxonomy" id="182803"/>
    <lineage>
        <taxon>Eukaryota</taxon>
        <taxon>Metazoa</taxon>
        <taxon>Ecdysozoa</taxon>
        <taxon>Arthropoda</taxon>
        <taxon>Chelicerata</taxon>
        <taxon>Arachnida</taxon>
        <taxon>Araneae</taxon>
        <taxon>Araneomorphae</taxon>
        <taxon>Entelegynae</taxon>
        <taxon>Araneoidea</taxon>
        <taxon>Araneidae</taxon>
        <taxon>Araneus</taxon>
    </lineage>
</organism>
<protein>
    <submittedName>
        <fullName evidence="2">Uncharacterized protein</fullName>
    </submittedName>
</protein>
<reference evidence="2 3" key="1">
    <citation type="journal article" date="2019" name="Sci. Rep.">
        <title>Orb-weaving spider Araneus ventricosus genome elucidates the spidroin gene catalogue.</title>
        <authorList>
            <person name="Kono N."/>
            <person name="Nakamura H."/>
            <person name="Ohtoshi R."/>
            <person name="Moran D.A.P."/>
            <person name="Shinohara A."/>
            <person name="Yoshida Y."/>
            <person name="Fujiwara M."/>
            <person name="Mori M."/>
            <person name="Tomita M."/>
            <person name="Arakawa K."/>
        </authorList>
    </citation>
    <scope>NUCLEOTIDE SEQUENCE [LARGE SCALE GENOMIC DNA]</scope>
</reference>
<gene>
    <name evidence="2" type="ORF">AVEN_166605_1</name>
</gene>
<dbReference type="Proteomes" id="UP000499080">
    <property type="component" value="Unassembled WGS sequence"/>
</dbReference>
<sequence length="91" mass="10439">MIHAGYLAARPNLRNVKNIMYLSAMLDGYYQKSQEENDSSDTDLKWNFSSNYSDDDSDYTPSTETESETVTSDTYSAVSDEHSSWKWDSDE</sequence>
<name>A0A4Y2WJH0_ARAVE</name>
<comment type="caution">
    <text evidence="2">The sequence shown here is derived from an EMBL/GenBank/DDBJ whole genome shotgun (WGS) entry which is preliminary data.</text>
</comment>
<dbReference type="EMBL" id="BGPR01060991">
    <property type="protein sequence ID" value="GBO36744.1"/>
    <property type="molecule type" value="Genomic_DNA"/>
</dbReference>
<feature type="compositionally biased region" description="Low complexity" evidence="1">
    <location>
        <begin position="59"/>
        <end position="76"/>
    </location>
</feature>
<evidence type="ECO:0000313" key="2">
    <source>
        <dbReference type="EMBL" id="GBO36744.1"/>
    </source>
</evidence>
<keyword evidence="3" id="KW-1185">Reference proteome</keyword>
<feature type="compositionally biased region" description="Basic and acidic residues" evidence="1">
    <location>
        <begin position="79"/>
        <end position="91"/>
    </location>
</feature>
<accession>A0A4Y2WJH0</accession>
<evidence type="ECO:0000313" key="3">
    <source>
        <dbReference type="Proteomes" id="UP000499080"/>
    </source>
</evidence>